<dbReference type="Gene3D" id="3.30.40.10">
    <property type="entry name" value="Zinc/RING finger domain, C3HC4 (zinc finger)"/>
    <property type="match status" value="1"/>
</dbReference>
<feature type="compositionally biased region" description="Polar residues" evidence="5">
    <location>
        <begin position="719"/>
        <end position="760"/>
    </location>
</feature>
<evidence type="ECO:0000256" key="4">
    <source>
        <dbReference type="PROSITE-ProRule" id="PRU00452"/>
    </source>
</evidence>
<evidence type="ECO:0000256" key="2">
    <source>
        <dbReference type="ARBA" id="ARBA00022771"/>
    </source>
</evidence>
<feature type="compositionally biased region" description="Polar residues" evidence="5">
    <location>
        <begin position="137"/>
        <end position="147"/>
    </location>
</feature>
<feature type="compositionally biased region" description="Polar residues" evidence="5">
    <location>
        <begin position="47"/>
        <end position="61"/>
    </location>
</feature>
<feature type="region of interest" description="Disordered" evidence="5">
    <location>
        <begin position="163"/>
        <end position="243"/>
    </location>
</feature>
<feature type="compositionally biased region" description="Polar residues" evidence="5">
    <location>
        <begin position="619"/>
        <end position="646"/>
    </location>
</feature>
<feature type="compositionally biased region" description="Low complexity" evidence="5">
    <location>
        <begin position="832"/>
        <end position="858"/>
    </location>
</feature>
<name>A0A420J5Z6_9PEZI</name>
<protein>
    <recommendedName>
        <fullName evidence="6">SP-RING-type domain-containing protein</fullName>
    </recommendedName>
</protein>
<feature type="region of interest" description="Disordered" evidence="5">
    <location>
        <begin position="619"/>
        <end position="785"/>
    </location>
</feature>
<feature type="compositionally biased region" description="Polar residues" evidence="5">
    <location>
        <begin position="877"/>
        <end position="890"/>
    </location>
</feature>
<dbReference type="InterPro" id="IPR013083">
    <property type="entry name" value="Znf_RING/FYVE/PHD"/>
</dbReference>
<feature type="compositionally biased region" description="Polar residues" evidence="5">
    <location>
        <begin position="70"/>
        <end position="85"/>
    </location>
</feature>
<keyword evidence="8" id="KW-1185">Reference proteome</keyword>
<feature type="region of interest" description="Disordered" evidence="5">
    <location>
        <begin position="832"/>
        <end position="946"/>
    </location>
</feature>
<dbReference type="PROSITE" id="PS51044">
    <property type="entry name" value="ZF_SP_RING"/>
    <property type="match status" value="1"/>
</dbReference>
<accession>A0A420J5Z6</accession>
<proteinExistence type="predicted"/>
<dbReference type="Proteomes" id="UP000283383">
    <property type="component" value="Unassembled WGS sequence"/>
</dbReference>
<sequence length="1380" mass="156358">MCNGKGQPENLHEREVDLSNVTLHTLFGAARQKSWMLVGGTPVRPTPRSSLTAKTSSSLPSPNLDPQPKVASSVTRAARPVTTTEPGKEPQTIIDVDKNPKKLNSNEKLTRASCADEYQKNVAIENNLIAPRPEPTRTISPPRQETYSEPIRKLLREAARDLLSESPIEKSKEQSIEQLEDPPTRPSIEIPPQPHEDLRTTQPSKELPTEPLEDPPTQLSIELPSQPPEDLPTTQPSKELPTQLPVERCLTTTSEIIRPVEGNTHASSRSQTYSAEAQKVVQPELSVTVTLMSNITDDPTLTQTDSRNVQHPSQSPMVACSVNNEVNQTPSLASTTQLSPFVTPEESSPVLHLRHESFEANSGSNSESTALPPTQNVTFSLKSKLTMIETQLRSVGGLESLNTGLERPRFYLLIEACKIEDLFYVVLHQLYILWDFRREDVLRLQESSNIVFLQTGFKIIARIIHENNQLAPNHKRWFADFPCPISTLWYTSEYCRKICVNVLSCIEKFSQNWYGMIQESRTRNAPFLVEEIVRKLGVQSPTFQRVLFTASRRNLGIQDEETNNAMNEVFKVDQAEFLQLSEQNITGPPTSVKERRDRNNALVQTYSNLFIQYQRSCSGSMSDTSRYSVPQAVNSPNNISSSNLRSPSIVIGSRSQGSPHISQPYAVPRPNVLESTNQRQHTSWAPQGNANSSNYLSSQKDVGPNQNYLHRPSMDLPHQGSSQLTSSLSNPNDSRNLNNVRQRIFVTTPTLGSTQYQSNNFPPPQLMTRHPIQPQGSSPSVGNWQNLGIQHQQHYPPYPIHAQPSQQAHQVYQLHQNQLHQNQLHQNQLHQNQLHQNQSQQNQSQQNQSQQNQSQQHQYRPRRGQFHVQTQQRQQQPVFNRSRLVSQETLPLNRPNLMRSVPAEAQQSVPSRSISSVPSSVGMQLQTTPRNSNIGNNGSRTSASLSNMPSYTNAVVARSASFTPPRPNKIKDDISIYYQTGILNRSIVPPHHWVHSPDTFGINRPELNALHQALLRSPRLVPITFSPTEKQNEQTLRYYQAVKHFALPPRIIPDCCISEFEFSVSDSDIIKIPLDSIAYKGNVPIRKFQEGTLQYRLRCVEISKLETSIPENEWILKDTAWPEIICLDINGRHLEIRRKKHHGKDLPIDITQHVLKNGIESPNKITLSIIRGQNKLMEHNYFLAVEVTEIMEHSQILHMCQKTNRLEVSHTLDMIKKSLAPSSLNKDDDFEIVISEISIDLADPFTSCIFQIPARGRFCLHRECFDLETFLLTRNSRPNRADQPCVVDVWKCPLCGGDARPWQLQIDGFLELIRKELAEQGNLETVKSIRVEPDGSWHPKLEKRKSFTDSRDFFRNIDISTHQKSNSKKPIEVIDLDDDS</sequence>
<dbReference type="GO" id="GO:0008270">
    <property type="term" value="F:zinc ion binding"/>
    <property type="evidence" value="ECO:0007669"/>
    <property type="project" value="UniProtKB-KW"/>
</dbReference>
<feature type="region of interest" description="Disordered" evidence="5">
    <location>
        <begin position="40"/>
        <end position="92"/>
    </location>
</feature>
<comment type="caution">
    <text evidence="7">The sequence shown here is derived from an EMBL/GenBank/DDBJ whole genome shotgun (WGS) entry which is preliminary data.</text>
</comment>
<dbReference type="STRING" id="62708.A0A420J5Z6"/>
<keyword evidence="2 4" id="KW-0863">Zinc-finger</keyword>
<evidence type="ECO:0000256" key="5">
    <source>
        <dbReference type="SAM" id="MobiDB-lite"/>
    </source>
</evidence>
<evidence type="ECO:0000256" key="1">
    <source>
        <dbReference type="ARBA" id="ARBA00022723"/>
    </source>
</evidence>
<evidence type="ECO:0000259" key="6">
    <source>
        <dbReference type="PROSITE" id="PS51044"/>
    </source>
</evidence>
<feature type="compositionally biased region" description="Basic and acidic residues" evidence="5">
    <location>
        <begin position="163"/>
        <end position="175"/>
    </location>
</feature>
<feature type="region of interest" description="Disordered" evidence="5">
    <location>
        <begin position="125"/>
        <end position="150"/>
    </location>
</feature>
<dbReference type="GO" id="GO:0000785">
    <property type="term" value="C:chromatin"/>
    <property type="evidence" value="ECO:0007669"/>
    <property type="project" value="TreeGrafter"/>
</dbReference>
<feature type="compositionally biased region" description="Low complexity" evidence="5">
    <location>
        <begin position="908"/>
        <end position="921"/>
    </location>
</feature>
<evidence type="ECO:0000313" key="7">
    <source>
        <dbReference type="EMBL" id="RKF82202.1"/>
    </source>
</evidence>
<feature type="compositionally biased region" description="Polar residues" evidence="5">
    <location>
        <begin position="673"/>
        <end position="708"/>
    </location>
</feature>
<evidence type="ECO:0000256" key="3">
    <source>
        <dbReference type="ARBA" id="ARBA00022833"/>
    </source>
</evidence>
<dbReference type="EMBL" id="MCBQ01002721">
    <property type="protein sequence ID" value="RKF82202.1"/>
    <property type="molecule type" value="Genomic_DNA"/>
</dbReference>
<dbReference type="PANTHER" id="PTHR10782:SF4">
    <property type="entry name" value="TONALLI, ISOFORM E"/>
    <property type="match status" value="1"/>
</dbReference>
<feature type="domain" description="SP-RING-type" evidence="6">
    <location>
        <begin position="1228"/>
        <end position="1322"/>
    </location>
</feature>
<evidence type="ECO:0000313" key="8">
    <source>
        <dbReference type="Proteomes" id="UP000283383"/>
    </source>
</evidence>
<keyword evidence="1" id="KW-0479">Metal-binding</keyword>
<feature type="compositionally biased region" description="Low complexity" evidence="5">
    <location>
        <begin position="866"/>
        <end position="876"/>
    </location>
</feature>
<feature type="compositionally biased region" description="Polar residues" evidence="5">
    <location>
        <begin position="774"/>
        <end position="785"/>
    </location>
</feature>
<reference evidence="7 8" key="1">
    <citation type="journal article" date="2018" name="BMC Genomics">
        <title>Comparative genome analyses reveal sequence features reflecting distinct modes of host-adaptation between dicot and monocot powdery mildew.</title>
        <authorList>
            <person name="Wu Y."/>
            <person name="Ma X."/>
            <person name="Pan Z."/>
            <person name="Kale S.D."/>
            <person name="Song Y."/>
            <person name="King H."/>
            <person name="Zhang Q."/>
            <person name="Presley C."/>
            <person name="Deng X."/>
            <person name="Wei C.I."/>
            <person name="Xiao S."/>
        </authorList>
    </citation>
    <scope>NUCLEOTIDE SEQUENCE [LARGE SCALE GENOMIC DNA]</scope>
    <source>
        <strain evidence="7">UMSG3</strain>
    </source>
</reference>
<organism evidence="7 8">
    <name type="scientific">Golovinomyces cichoracearum</name>
    <dbReference type="NCBI Taxonomy" id="62708"/>
    <lineage>
        <taxon>Eukaryota</taxon>
        <taxon>Fungi</taxon>
        <taxon>Dikarya</taxon>
        <taxon>Ascomycota</taxon>
        <taxon>Pezizomycotina</taxon>
        <taxon>Leotiomycetes</taxon>
        <taxon>Erysiphales</taxon>
        <taxon>Erysiphaceae</taxon>
        <taxon>Golovinomyces</taxon>
    </lineage>
</organism>
<dbReference type="GO" id="GO:0061665">
    <property type="term" value="F:SUMO ligase activity"/>
    <property type="evidence" value="ECO:0007669"/>
    <property type="project" value="TreeGrafter"/>
</dbReference>
<gene>
    <name evidence="7" type="ORF">GcM3_027001</name>
</gene>
<dbReference type="InterPro" id="IPR004181">
    <property type="entry name" value="Znf_MIZ"/>
</dbReference>
<dbReference type="PANTHER" id="PTHR10782">
    <property type="entry name" value="ZINC FINGER MIZ DOMAIN-CONTAINING PROTEIN"/>
    <property type="match status" value="1"/>
</dbReference>
<dbReference type="GO" id="GO:0016925">
    <property type="term" value="P:protein sumoylation"/>
    <property type="evidence" value="ECO:0007669"/>
    <property type="project" value="TreeGrafter"/>
</dbReference>
<feature type="compositionally biased region" description="Polar residues" evidence="5">
    <location>
        <begin position="922"/>
        <end position="946"/>
    </location>
</feature>
<keyword evidence="3" id="KW-0862">Zinc</keyword>